<feature type="domain" description="Yeast cell wall synthesis Kre9/Knh1-like N-terminal" evidence="4">
    <location>
        <begin position="136"/>
        <end position="208"/>
    </location>
</feature>
<keyword evidence="3" id="KW-0472">Membrane</keyword>
<proteinExistence type="predicted"/>
<dbReference type="Proteomes" id="UP000177960">
    <property type="component" value="Unassembled WGS sequence"/>
</dbReference>
<accession>A0A1G1ZG41</accession>
<keyword evidence="1" id="KW-0732">Signal</keyword>
<evidence type="ECO:0000256" key="1">
    <source>
        <dbReference type="ARBA" id="ARBA00022729"/>
    </source>
</evidence>
<keyword evidence="3" id="KW-0812">Transmembrane</keyword>
<dbReference type="EMBL" id="MHJG01000022">
    <property type="protein sequence ID" value="OGY63439.1"/>
    <property type="molecule type" value="Genomic_DNA"/>
</dbReference>
<evidence type="ECO:0000256" key="2">
    <source>
        <dbReference type="SAM" id="Coils"/>
    </source>
</evidence>
<organism evidence="5 6">
    <name type="scientific">Candidatus Harrisonbacteria bacterium RIFCSPHIGHO2_02_FULL_42_16</name>
    <dbReference type="NCBI Taxonomy" id="1798404"/>
    <lineage>
        <taxon>Bacteria</taxon>
        <taxon>Candidatus Harrisoniibacteriota</taxon>
    </lineage>
</organism>
<feature type="coiled-coil region" evidence="2">
    <location>
        <begin position="296"/>
        <end position="335"/>
    </location>
</feature>
<evidence type="ECO:0000313" key="6">
    <source>
        <dbReference type="Proteomes" id="UP000177960"/>
    </source>
</evidence>
<dbReference type="InterPro" id="IPR018466">
    <property type="entry name" value="Kre9/Knh1-like_N"/>
</dbReference>
<name>A0A1G1ZG41_9BACT</name>
<reference evidence="5 6" key="1">
    <citation type="journal article" date="2016" name="Nat. Commun.">
        <title>Thousands of microbial genomes shed light on interconnected biogeochemical processes in an aquifer system.</title>
        <authorList>
            <person name="Anantharaman K."/>
            <person name="Brown C.T."/>
            <person name="Hug L.A."/>
            <person name="Sharon I."/>
            <person name="Castelle C.J."/>
            <person name="Probst A.J."/>
            <person name="Thomas B.C."/>
            <person name="Singh A."/>
            <person name="Wilkins M.J."/>
            <person name="Karaoz U."/>
            <person name="Brodie E.L."/>
            <person name="Williams K.H."/>
            <person name="Hubbard S.S."/>
            <person name="Banfield J.F."/>
        </authorList>
    </citation>
    <scope>NUCLEOTIDE SEQUENCE [LARGE SCALE GENOMIC DNA]</scope>
</reference>
<protein>
    <recommendedName>
        <fullName evidence="4">Yeast cell wall synthesis Kre9/Knh1-like N-terminal domain-containing protein</fullName>
    </recommendedName>
</protein>
<dbReference type="STRING" id="1798404.A3B92_01460"/>
<comment type="caution">
    <text evidence="5">The sequence shown here is derived from an EMBL/GenBank/DDBJ whole genome shotgun (WGS) entry which is preliminary data.</text>
</comment>
<sequence>MLKQNNKLKRIFGFASLGVMVVGSVLGAAFISLAVKDSFSGEISRNLLAQVSSDSQLQVQVCADDWVTNKIDLPTPGVSKEECASYAAVQSHSTTTRYIPYTTSPHCTLTEQLLKSVCRTQPAQQNYQGSIEVLYPNGGEILEVGKTYDIKWRGDKPNAIMRILLDTKETLSYPTSKPILVIATRISNSGSVKWTIPDIKPGNYYISMFCMLGDCVDGRWDNSNATFTIVAPSTINKKTFPSGFSVPATVLSPPPLSGFSVPATVLSPPPLSGFSVPATVLSPPSLTEQVSQGNKVEELQVEIQVLLNQIGSLRNQLSQQKIQSLIEQIRELQEQLKLSVPLFCTEKWVTVLTDLSTPGVSSGECASFASQLSRSTTTRYIPYTTSPHCRLSEQQLKRTCTVIPSIAVIYPNGSGSLWKAGQIQQISWQYSGDVKSVLLYLDFVNKNGIQTTHHIRKAIPGKEAVSASNENGGNAGLGTYNWEIPSSLIEFADNSTQFRVRIEVDGLVSGVRVNGDSSNDYFNIIFYEPSITVLSPNGGEVWDTTLPLQGNDTFSVHDVSWKTENYPKGMGVDINLFRLKSGWINGFFQVITFGLASDYEKVGMLANNAPNNESGGGSRFFPISPYYLPDGNYFIQVACPSAYGYGQSYGYGYGNTSTCKDDLSDNAFSIINPPPAPPASITVLSPNGGEVWETGNILDPATLPTLTWKTENYPKGMGVDINLFRLKSGWINGFFQVITFGLASDYEQVARFFNNTINNGSRSFNIPVNSVPNGDNYYIQVICPSAYGYGQNYGYGYGGYYCKDDLSDNAFSIINPPPTPPASITVLSPNGGEVWGTGGAEAQNNLPALEKQLLDLYNRRNEYRGIRGIAFSNQISALRAQIEDAIKEIHNKTYKIAWATEDYPKNMGVDVKLLRKKTGLVNGLFQFFTFGLADDYEPGGTLFANTLNDGEQSLLLPNTLATGNYLIEVDCPYSYHYGYGYGSSRYFPYGCKKDTSDAPFGIVGEIRGVLKISVAPAPPDGQTVIAGISQFVFAQYVLNASDSLEDMRLTSLPLAYNVLKGSPTDLTNCYLYDGSTKLNSSNVKNPSATDSSTPFVFDGAGLVITKGTIQNLLLKCNVKSASTGAYQWGYDNSSSFSAIGLTSGKSADIIENGNPGYVVTAVTSGALSISEDTKLPYRIVTPGQTVDLLRLKFTATNEDVDVKQLTLALSDPEFNSPDNLVNQEVTLWDGATRVGTAFFASGDRATSSALVGFRVPKGGSKVLTVKGRIAGIGVSDAMVRSGEFPKVDYDGGKGLTATYGIGVYSGQTVYPTGGATKSTGVRIMKSYPTVKKVPLTPVEQILVSGDHRTLYKFMIYANSSGDIAQQLFRFKVTSYPYINIDNFGLYVFKDPAFSLLDTSINADGLFNAGRCSKGLDSNNTVPIWSSNEACGGTPVALVIPDGQNRWFKLVASVSSLAAQGTSESLEVQMEGDAAYPVAGMQRIDGIGINDINNDFIWSPMSNGKVEWGTLSKLEGDWTNGYGVPGLPPTNLAEETISKSATGGEFRYGAEQSVPFAPSATCNFTASPSAQTLIPGKTLSLVKLEWNCENVKVGSCAVNSPAGGPECASGASASGSCDLDFKGKDVGKYDYRLICNDTGGVPALFETSVNIKSFLYETR</sequence>
<keyword evidence="2" id="KW-0175">Coiled coil</keyword>
<dbReference type="Pfam" id="PF10342">
    <property type="entry name" value="Kre9_KNH"/>
    <property type="match status" value="1"/>
</dbReference>
<evidence type="ECO:0000256" key="3">
    <source>
        <dbReference type="SAM" id="Phobius"/>
    </source>
</evidence>
<feature type="transmembrane region" description="Helical" evidence="3">
    <location>
        <begin position="12"/>
        <end position="35"/>
    </location>
</feature>
<evidence type="ECO:0000259" key="4">
    <source>
        <dbReference type="Pfam" id="PF10342"/>
    </source>
</evidence>
<gene>
    <name evidence="5" type="ORF">A3B92_01460</name>
</gene>
<evidence type="ECO:0000313" key="5">
    <source>
        <dbReference type="EMBL" id="OGY63439.1"/>
    </source>
</evidence>
<keyword evidence="3" id="KW-1133">Transmembrane helix</keyword>